<protein>
    <submittedName>
        <fullName evidence="1">Uncharacterized protein</fullName>
    </submittedName>
</protein>
<dbReference type="EMBL" id="JYDI01000653">
    <property type="protein sequence ID" value="KRY44273.1"/>
    <property type="molecule type" value="Genomic_DNA"/>
</dbReference>
<sequence length="61" mass="7109">MKLVFIPLTTLKLWRSLYRLPTHKEMSDDFLPCIAFPRIPNNMVNLISRYNFPVAPTSTLS</sequence>
<comment type="caution">
    <text evidence="1">The sequence shown here is derived from an EMBL/GenBank/DDBJ whole genome shotgun (WGS) entry which is preliminary data.</text>
</comment>
<proteinExistence type="predicted"/>
<dbReference type="Proteomes" id="UP000054653">
    <property type="component" value="Unassembled WGS sequence"/>
</dbReference>
<evidence type="ECO:0000313" key="1">
    <source>
        <dbReference type="EMBL" id="KRY44273.1"/>
    </source>
</evidence>
<evidence type="ECO:0000313" key="2">
    <source>
        <dbReference type="Proteomes" id="UP000054653"/>
    </source>
</evidence>
<accession>A0A0V1C529</accession>
<gene>
    <name evidence="1" type="ORF">T03_12839</name>
</gene>
<organism evidence="1 2">
    <name type="scientific">Trichinella britovi</name>
    <name type="common">Parasitic roundworm</name>
    <dbReference type="NCBI Taxonomy" id="45882"/>
    <lineage>
        <taxon>Eukaryota</taxon>
        <taxon>Metazoa</taxon>
        <taxon>Ecdysozoa</taxon>
        <taxon>Nematoda</taxon>
        <taxon>Enoplea</taxon>
        <taxon>Dorylaimia</taxon>
        <taxon>Trichinellida</taxon>
        <taxon>Trichinellidae</taxon>
        <taxon>Trichinella</taxon>
    </lineage>
</organism>
<name>A0A0V1C529_TRIBR</name>
<dbReference type="AlphaFoldDB" id="A0A0V1C529"/>
<reference evidence="1 2" key="1">
    <citation type="submission" date="2015-01" db="EMBL/GenBank/DDBJ databases">
        <title>Evolution of Trichinella species and genotypes.</title>
        <authorList>
            <person name="Korhonen P.K."/>
            <person name="Edoardo P."/>
            <person name="Giuseppe L.R."/>
            <person name="Gasser R.B."/>
        </authorList>
    </citation>
    <scope>NUCLEOTIDE SEQUENCE [LARGE SCALE GENOMIC DNA]</scope>
    <source>
        <strain evidence="1">ISS120</strain>
    </source>
</reference>
<keyword evidence="2" id="KW-1185">Reference proteome</keyword>